<dbReference type="InterPro" id="IPR017853">
    <property type="entry name" value="GH"/>
</dbReference>
<accession>A0A2G1BNY3</accession>
<reference evidence="2 3" key="1">
    <citation type="journal article" date="2016" name="Nat. Commun.">
        <title>Microbial interactions lead to rapid micro-scale successions on model marine particles.</title>
        <authorList>
            <person name="Datta M.S."/>
            <person name="Sliwerska E."/>
            <person name="Gore J."/>
            <person name="Polz M.F."/>
            <person name="Cordero O.X."/>
        </authorList>
    </citation>
    <scope>NUCLEOTIDE SEQUENCE [LARGE SCALE GENOMIC DNA]</scope>
    <source>
        <strain evidence="2 3">4G03</strain>
    </source>
</reference>
<dbReference type="PANTHER" id="PTHR43730">
    <property type="entry name" value="BETA-MANNOSIDASE"/>
    <property type="match status" value="1"/>
</dbReference>
<dbReference type="EMBL" id="PDUU01001107">
    <property type="protein sequence ID" value="PHN95766.1"/>
    <property type="molecule type" value="Genomic_DNA"/>
</dbReference>
<dbReference type="Proteomes" id="UP000222163">
    <property type="component" value="Unassembled WGS sequence"/>
</dbReference>
<dbReference type="PANTHER" id="PTHR43730:SF1">
    <property type="entry name" value="BETA-MANNOSIDASE"/>
    <property type="match status" value="1"/>
</dbReference>
<feature type="non-terminal residue" evidence="2">
    <location>
        <position position="1"/>
    </location>
</feature>
<evidence type="ECO:0000256" key="1">
    <source>
        <dbReference type="ARBA" id="ARBA00023295"/>
    </source>
</evidence>
<keyword evidence="1" id="KW-0326">Glycosidase</keyword>
<organism evidence="2 3">
    <name type="scientific">Tenacibaculum discolor</name>
    <dbReference type="NCBI Taxonomy" id="361581"/>
    <lineage>
        <taxon>Bacteria</taxon>
        <taxon>Pseudomonadati</taxon>
        <taxon>Bacteroidota</taxon>
        <taxon>Flavobacteriia</taxon>
        <taxon>Flavobacteriales</taxon>
        <taxon>Flavobacteriaceae</taxon>
        <taxon>Tenacibaculum</taxon>
    </lineage>
</organism>
<dbReference type="GO" id="GO:0004567">
    <property type="term" value="F:beta-mannosidase activity"/>
    <property type="evidence" value="ECO:0007669"/>
    <property type="project" value="TreeGrafter"/>
</dbReference>
<comment type="caution">
    <text evidence="2">The sequence shown here is derived from an EMBL/GenBank/DDBJ whole genome shotgun (WGS) entry which is preliminary data.</text>
</comment>
<proteinExistence type="predicted"/>
<feature type="non-terminal residue" evidence="2">
    <location>
        <position position="112"/>
    </location>
</feature>
<dbReference type="GO" id="GO:0006516">
    <property type="term" value="P:glycoprotein catabolic process"/>
    <property type="evidence" value="ECO:0007669"/>
    <property type="project" value="TreeGrafter"/>
</dbReference>
<keyword evidence="1" id="KW-0378">Hydrolase</keyword>
<gene>
    <name evidence="2" type="ORF">CSC81_18785</name>
</gene>
<dbReference type="SUPFAM" id="SSF51445">
    <property type="entry name" value="(Trans)glycosidases"/>
    <property type="match status" value="1"/>
</dbReference>
<name>A0A2G1BNY3_9FLAO</name>
<protein>
    <submittedName>
        <fullName evidence="2">Beta-mannosidase</fullName>
    </submittedName>
</protein>
<evidence type="ECO:0000313" key="2">
    <source>
        <dbReference type="EMBL" id="PHN95766.1"/>
    </source>
</evidence>
<dbReference type="InterPro" id="IPR050887">
    <property type="entry name" value="Beta-mannosidase_GH2"/>
</dbReference>
<dbReference type="AlphaFoldDB" id="A0A2G1BNY3"/>
<sequence length="112" mass="13077">IYNVKRLRNHTSIALWCGNNENLIAWKNWGWIDEIKNKQGQEIVDTIWKGYQDVVHKILPEVVKELDSDTFYWASSPTSAIGQYATFTAGDYHYWRVWGNQAPIETYNDAIP</sequence>
<dbReference type="Gene3D" id="3.20.20.80">
    <property type="entry name" value="Glycosidases"/>
    <property type="match status" value="1"/>
</dbReference>
<evidence type="ECO:0000313" key="3">
    <source>
        <dbReference type="Proteomes" id="UP000222163"/>
    </source>
</evidence>